<dbReference type="Proteomes" id="UP001055091">
    <property type="component" value="Unassembled WGS sequence"/>
</dbReference>
<evidence type="ECO:0000313" key="3">
    <source>
        <dbReference type="Proteomes" id="UP001055091"/>
    </source>
</evidence>
<feature type="transmembrane region" description="Helical" evidence="1">
    <location>
        <begin position="202"/>
        <end position="232"/>
    </location>
</feature>
<organism evidence="2 3">
    <name type="scientific">Hungatella hathewayi</name>
    <dbReference type="NCBI Taxonomy" id="154046"/>
    <lineage>
        <taxon>Bacteria</taxon>
        <taxon>Bacillati</taxon>
        <taxon>Bacillota</taxon>
        <taxon>Clostridia</taxon>
        <taxon>Lachnospirales</taxon>
        <taxon>Lachnospiraceae</taxon>
        <taxon>Hungatella</taxon>
    </lineage>
</organism>
<gene>
    <name evidence="2" type="ORF">CE91St55_55670</name>
</gene>
<dbReference type="Pfam" id="PF22564">
    <property type="entry name" value="HAAS"/>
    <property type="match status" value="1"/>
</dbReference>
<comment type="caution">
    <text evidence="2">The sequence shown here is derived from an EMBL/GenBank/DDBJ whole genome shotgun (WGS) entry which is preliminary data.</text>
</comment>
<reference evidence="2" key="1">
    <citation type="submission" date="2022-01" db="EMBL/GenBank/DDBJ databases">
        <title>Novel bile acid biosynthetic pathways are enriched in the microbiome of centenarians.</title>
        <authorList>
            <person name="Sato Y."/>
            <person name="Atarashi K."/>
            <person name="Plichta R.D."/>
            <person name="Arai Y."/>
            <person name="Sasajima S."/>
            <person name="Kearney M.S."/>
            <person name="Suda W."/>
            <person name="Takeshita K."/>
            <person name="Sasaki T."/>
            <person name="Okamoto S."/>
            <person name="Skelly N.A."/>
            <person name="Okamura Y."/>
            <person name="Vlamakis H."/>
            <person name="Li Y."/>
            <person name="Tanoue T."/>
            <person name="Takei H."/>
            <person name="Nittono H."/>
            <person name="Narushima S."/>
            <person name="Irie J."/>
            <person name="Itoh H."/>
            <person name="Moriya K."/>
            <person name="Sugiura Y."/>
            <person name="Suematsu M."/>
            <person name="Moritoki N."/>
            <person name="Shibata S."/>
            <person name="Littman R.D."/>
            <person name="Fischbach A.M."/>
            <person name="Uwamino Y."/>
            <person name="Inoue T."/>
            <person name="Honda A."/>
            <person name="Hattori M."/>
            <person name="Murai T."/>
            <person name="Xavier J.R."/>
            <person name="Hirose N."/>
            <person name="Honda K."/>
        </authorList>
    </citation>
    <scope>NUCLEOTIDE SEQUENCE</scope>
    <source>
        <strain evidence="2">CE91-St55</strain>
    </source>
</reference>
<evidence type="ECO:0008006" key="4">
    <source>
        <dbReference type="Google" id="ProtNLM"/>
    </source>
</evidence>
<dbReference type="EMBL" id="BQNJ01000002">
    <property type="protein sequence ID" value="GKH03586.1"/>
    <property type="molecule type" value="Genomic_DNA"/>
</dbReference>
<keyword evidence="1" id="KW-0472">Membrane</keyword>
<evidence type="ECO:0000313" key="2">
    <source>
        <dbReference type="EMBL" id="GKH03586.1"/>
    </source>
</evidence>
<protein>
    <recommendedName>
        <fullName evidence="4">DUF1700 domain-containing protein</fullName>
    </recommendedName>
</protein>
<dbReference type="RefSeq" id="WP_118041443.1">
    <property type="nucleotide sequence ID" value="NZ_BQNJ01000002.1"/>
</dbReference>
<keyword evidence="1" id="KW-0812">Transmembrane</keyword>
<keyword evidence="1" id="KW-1133">Transmembrane helix</keyword>
<sequence>MNKNEFLEELNRHLLVLEDEEQQDILEEYSQHIDMKVESGLSEEEAIRDFGSVKELAAQILEAYHVKAEFSGSTAKGSGKPPVKPGTVQGTDLRDKLVRFCKKLFTAVQNGAVHCFEAGKTLGRKAVYLLLCPIRKLRSLLRREESTVTANTEVRKRERRRTASANSAGEITVLHTVGRSIAHGFQSGFHGIIRLFLWCLRWCFNLFMMFLALFGGLFVLGSLFCFGVLLVWLFKGYPLTGPTLVLFGSVLCSGAFTCFCISLLRINSKSNRYEAEETAIELTEEVQDA</sequence>
<name>A0AA37JL40_9FIRM</name>
<accession>A0AA37JL40</accession>
<dbReference type="AlphaFoldDB" id="A0AA37JL40"/>
<evidence type="ECO:0000256" key="1">
    <source>
        <dbReference type="SAM" id="Phobius"/>
    </source>
</evidence>
<proteinExistence type="predicted"/>
<feature type="transmembrane region" description="Helical" evidence="1">
    <location>
        <begin position="244"/>
        <end position="264"/>
    </location>
</feature>